<comment type="caution">
    <text evidence="1">The sequence shown here is derived from an EMBL/GenBank/DDBJ whole genome shotgun (WGS) entry which is preliminary data.</text>
</comment>
<evidence type="ECO:0000313" key="1">
    <source>
        <dbReference type="EMBL" id="TNC14938.1"/>
    </source>
</evidence>
<dbReference type="RefSeq" id="WP_139034479.1">
    <property type="nucleotide sequence ID" value="NZ_VDDA01000002.1"/>
</dbReference>
<evidence type="ECO:0000313" key="2">
    <source>
        <dbReference type="Proteomes" id="UP000305267"/>
    </source>
</evidence>
<sequence>MVSALQIAVLIPLALGSLFAAVALGAWVADRREPVRVDSFRVITPEVGPGGELQIEFNVTYLRACKLHADRIMTDSAHHRAVLSDTDFERPPADIGKPQRFIVTERVPSYFTDGPAVLITRPWYACNPLQEFVWPMVPQGITAPFTVKTP</sequence>
<dbReference type="AlphaFoldDB" id="A0A5C4LM32"/>
<organism evidence="1 2">
    <name type="scientific">Methylobacterium terricola</name>
    <dbReference type="NCBI Taxonomy" id="2583531"/>
    <lineage>
        <taxon>Bacteria</taxon>
        <taxon>Pseudomonadati</taxon>
        <taxon>Pseudomonadota</taxon>
        <taxon>Alphaproteobacteria</taxon>
        <taxon>Hyphomicrobiales</taxon>
        <taxon>Methylobacteriaceae</taxon>
        <taxon>Methylobacterium</taxon>
    </lineage>
</organism>
<name>A0A5C4LM32_9HYPH</name>
<keyword evidence="2" id="KW-1185">Reference proteome</keyword>
<protein>
    <submittedName>
        <fullName evidence="1">Uncharacterized protein</fullName>
    </submittedName>
</protein>
<gene>
    <name evidence="1" type="ORF">FF100_05015</name>
</gene>
<accession>A0A5C4LM32</accession>
<reference evidence="1 2" key="1">
    <citation type="submission" date="2019-06" db="EMBL/GenBank/DDBJ databases">
        <title>Genome of Methylobacterium sp. 17Sr1-39.</title>
        <authorList>
            <person name="Seo T."/>
        </authorList>
    </citation>
    <scope>NUCLEOTIDE SEQUENCE [LARGE SCALE GENOMIC DNA]</scope>
    <source>
        <strain evidence="1 2">17Sr1-39</strain>
    </source>
</reference>
<dbReference type="EMBL" id="VDDA01000002">
    <property type="protein sequence ID" value="TNC14938.1"/>
    <property type="molecule type" value="Genomic_DNA"/>
</dbReference>
<dbReference type="Proteomes" id="UP000305267">
    <property type="component" value="Unassembled WGS sequence"/>
</dbReference>
<dbReference type="OrthoDB" id="7991435at2"/>
<proteinExistence type="predicted"/>